<dbReference type="PANTHER" id="PTHR46857">
    <property type="entry name" value="EPITHELIAL CELL-TRANSFORMING SEQUENCE 2 ONCOGENE-LIKE"/>
    <property type="match status" value="1"/>
</dbReference>
<evidence type="ECO:0000313" key="3">
    <source>
        <dbReference type="RefSeq" id="XP_054848960.1"/>
    </source>
</evidence>
<dbReference type="Pfam" id="PF00621">
    <property type="entry name" value="RhoGEF"/>
    <property type="match status" value="1"/>
</dbReference>
<dbReference type="InterPro" id="IPR000219">
    <property type="entry name" value="DH_dom"/>
</dbReference>
<dbReference type="Pfam" id="PF12937">
    <property type="entry name" value="F-box-like"/>
    <property type="match status" value="1"/>
</dbReference>
<dbReference type="InterPro" id="IPR035899">
    <property type="entry name" value="DBL_dom_sf"/>
</dbReference>
<dbReference type="SUPFAM" id="SSF50729">
    <property type="entry name" value="PH domain-like"/>
    <property type="match status" value="1"/>
</dbReference>
<dbReference type="RefSeq" id="XP_054848960.1">
    <property type="nucleotide sequence ID" value="XM_054992985.1"/>
</dbReference>
<dbReference type="Proteomes" id="UP001190640">
    <property type="component" value="Chromosome 1"/>
</dbReference>
<proteinExistence type="predicted"/>
<dbReference type="InterPro" id="IPR036047">
    <property type="entry name" value="F-box-like_dom_sf"/>
</dbReference>
<dbReference type="CTD" id="345930"/>
<dbReference type="SMART" id="SM00256">
    <property type="entry name" value="FBOX"/>
    <property type="match status" value="1"/>
</dbReference>
<dbReference type="PROSITE" id="PS50010">
    <property type="entry name" value="DH_2"/>
    <property type="match status" value="1"/>
</dbReference>
<dbReference type="GO" id="GO:0005085">
    <property type="term" value="F:guanyl-nucleotide exchange factor activity"/>
    <property type="evidence" value="ECO:0007669"/>
    <property type="project" value="InterPro"/>
</dbReference>
<sequence>MTTANVTPLLHSVKQWRLECLGTTSLSSNQTTEMLHTRFSSWTPTENKSLNEQLFQERIRLISHWFDMWTDKQRKQFLHRILLKCSTSQLKFAGKWFIENTPVVKVDFTTLLPRFISLYIFSFLSPKELCAAAQVNWHWKFLTEQDCLWIPKCIRFGWFLPYSPAQNEYSAWKQHYIACATHLGGFTPRETTETYEALNGPETENEEQKERVHEKWLQKVIRERLALRKKKLLKTRPPWLSGTQSSKFFKPGFQPYLSQTLHGLVVSPEALLLMKKTASSNYMLSEQVSKEVKSVPSISLVTEKDVVLASLKSLPKRKNVAGSDCYPVLPHKHLLTVSQRYANMAYLLQPRLVLISSQVPAYEMIVHSVKPGVIPLVYEHHGTTLENLFYYVEKELDSRTAKSIGIVSNGDSRGIDLLQGYRISTKNLLHPEVREFWKKLGSCVTSQQEGGYVDIFLPLAASEAGIELLSQLSRLTGVFFRTPTGIVTGSYQHILSEWLGNEKDNLPPFLYFTEEKLQIWLRLTELLEDTLKTVRKHVRPSLYDLQMKMTDRIIGQIVFDAMNWSEVQDNQEIVKALSDGLIELSRGHYDNPLEFLSCFLFKKNNKNKELTRQVFLTECNPEASVGASIKSGKLQENTPEKRERFARELLISEKNYVHVLETIRDVYTKPLKAALASNRPILSYANVQIIFSDILDILQLNRWFLAQLTQRLKEWSPASNLGDIFIKFGQQLQPYTNFFNNYAVILKTIDQCRETIPLFRAFLKRHDKTVITGMRSLQELLLCLSKRFEEYIVLLYALRLHTPTEHTDREDLTSAIKQIHQYKGYIDQLKQNGGRDDQILTTQRLIQGCPQLLKASRYLIRTQDVAQLRCCSEKVGAPFRLYEHTHDLSLFLFNDILVLSRRSISHKSFEWSVKVTHQFLEVVTLHQLFVEDIPESKYIKNAFLLQGPRHQWICSTEEADKFPWLSALQRTIICNIEENGSSF</sequence>
<evidence type="ECO:0000313" key="2">
    <source>
        <dbReference type="Proteomes" id="UP001190640"/>
    </source>
</evidence>
<keyword evidence="2" id="KW-1185">Reference proteome</keyword>
<dbReference type="SUPFAM" id="SSF48065">
    <property type="entry name" value="DBL homology domain (DH-domain)"/>
    <property type="match status" value="1"/>
</dbReference>
<dbReference type="PANTHER" id="PTHR46857:SF1">
    <property type="entry name" value="EPITHELIAL CELL-TRANSFORMING SEQUENCE 2 ONCOGENE-LIKE"/>
    <property type="match status" value="1"/>
</dbReference>
<dbReference type="Gene3D" id="1.20.900.10">
    <property type="entry name" value="Dbl homology (DH) domain"/>
    <property type="match status" value="1"/>
</dbReference>
<dbReference type="AlphaFoldDB" id="A0AA97LAE9"/>
<dbReference type="InterPro" id="IPR011993">
    <property type="entry name" value="PH-like_dom_sf"/>
</dbReference>
<protein>
    <submittedName>
        <fullName evidence="3">Epithelial cell-transforming sequence 2 oncogene-like</fullName>
    </submittedName>
</protein>
<dbReference type="Gene3D" id="2.30.29.30">
    <property type="entry name" value="Pleckstrin-homology domain (PH domain)/Phosphotyrosine-binding domain (PTB)"/>
    <property type="match status" value="1"/>
</dbReference>
<dbReference type="CDD" id="cd00160">
    <property type="entry name" value="RhoGEF"/>
    <property type="match status" value="1"/>
</dbReference>
<dbReference type="InterPro" id="IPR001810">
    <property type="entry name" value="F-box_dom"/>
</dbReference>
<accession>A0AA97LAE9</accession>
<dbReference type="InterPro" id="IPR025592">
    <property type="entry name" value="DUF4347"/>
</dbReference>
<dbReference type="Gene3D" id="1.20.1280.50">
    <property type="match status" value="1"/>
</dbReference>
<name>A0AA97LAE9_EUBMA</name>
<feature type="domain" description="DH" evidence="1">
    <location>
        <begin position="641"/>
        <end position="829"/>
    </location>
</feature>
<dbReference type="KEGG" id="emc:129338614"/>
<dbReference type="SMART" id="SM00325">
    <property type="entry name" value="RhoGEF"/>
    <property type="match status" value="1"/>
</dbReference>
<dbReference type="SUPFAM" id="SSF81383">
    <property type="entry name" value="F-box domain"/>
    <property type="match status" value="1"/>
</dbReference>
<gene>
    <name evidence="3" type="primary">ECT2L</name>
</gene>
<dbReference type="CDD" id="cd22173">
    <property type="entry name" value="F-box_ECT2L"/>
    <property type="match status" value="1"/>
</dbReference>
<dbReference type="GeneID" id="129338614"/>
<dbReference type="InterPro" id="IPR052805">
    <property type="entry name" value="GEF_Ubiquitin-Prot_Reg"/>
</dbReference>
<organism evidence="2 3">
    <name type="scientific">Eublepharis macularius</name>
    <name type="common">Leopard gecko</name>
    <name type="synonym">Cyrtodactylus macularius</name>
    <dbReference type="NCBI Taxonomy" id="481883"/>
    <lineage>
        <taxon>Eukaryota</taxon>
        <taxon>Metazoa</taxon>
        <taxon>Chordata</taxon>
        <taxon>Craniata</taxon>
        <taxon>Vertebrata</taxon>
        <taxon>Euteleostomi</taxon>
        <taxon>Lepidosauria</taxon>
        <taxon>Squamata</taxon>
        <taxon>Bifurcata</taxon>
        <taxon>Gekkota</taxon>
        <taxon>Eublepharidae</taxon>
        <taxon>Eublepharinae</taxon>
        <taxon>Eublepharis</taxon>
    </lineage>
</organism>
<reference evidence="3" key="1">
    <citation type="submission" date="2025-08" db="UniProtKB">
        <authorList>
            <consortium name="RefSeq"/>
        </authorList>
    </citation>
    <scope>IDENTIFICATION</scope>
    <source>
        <tissue evidence="3">Blood</tissue>
    </source>
</reference>
<dbReference type="Pfam" id="PF14252">
    <property type="entry name" value="DUF4347"/>
    <property type="match status" value="1"/>
</dbReference>
<evidence type="ECO:0000259" key="1">
    <source>
        <dbReference type="PROSITE" id="PS50010"/>
    </source>
</evidence>